<evidence type="ECO:0000313" key="2">
    <source>
        <dbReference type="Proteomes" id="UP001434883"/>
    </source>
</evidence>
<organism evidence="1 2">
    <name type="scientific">Xenoophorus captivus</name>
    <dbReference type="NCBI Taxonomy" id="1517983"/>
    <lineage>
        <taxon>Eukaryota</taxon>
        <taxon>Metazoa</taxon>
        <taxon>Chordata</taxon>
        <taxon>Craniata</taxon>
        <taxon>Vertebrata</taxon>
        <taxon>Euteleostomi</taxon>
        <taxon>Actinopterygii</taxon>
        <taxon>Neopterygii</taxon>
        <taxon>Teleostei</taxon>
        <taxon>Neoteleostei</taxon>
        <taxon>Acanthomorphata</taxon>
        <taxon>Ovalentaria</taxon>
        <taxon>Atherinomorphae</taxon>
        <taxon>Cyprinodontiformes</taxon>
        <taxon>Goodeidae</taxon>
        <taxon>Xenoophorus</taxon>
    </lineage>
</organism>
<sequence>MDVVSNNTMCELRGQKCEVEMYPTPLKYHHQPDLHKKDTNYAIFISPSWYIPLHNSAADTQTQCLFYCRYELTQENVYQQIASLGTKWWTIEMTSTQPSITPLFICKIFSVYTLYTTSN</sequence>
<keyword evidence="2" id="KW-1185">Reference proteome</keyword>
<proteinExistence type="predicted"/>
<gene>
    <name evidence="1" type="ORF">XENOCAPTIV_007626</name>
</gene>
<name>A0ABV0S7N6_9TELE</name>
<protein>
    <submittedName>
        <fullName evidence="1">Uncharacterized protein</fullName>
    </submittedName>
</protein>
<comment type="caution">
    <text evidence="1">The sequence shown here is derived from an EMBL/GenBank/DDBJ whole genome shotgun (WGS) entry which is preliminary data.</text>
</comment>
<dbReference type="Proteomes" id="UP001434883">
    <property type="component" value="Unassembled WGS sequence"/>
</dbReference>
<reference evidence="1 2" key="1">
    <citation type="submission" date="2021-06" db="EMBL/GenBank/DDBJ databases">
        <authorList>
            <person name="Palmer J.M."/>
        </authorList>
    </citation>
    <scope>NUCLEOTIDE SEQUENCE [LARGE SCALE GENOMIC DNA]</scope>
    <source>
        <strain evidence="1 2">XC_2019</strain>
        <tissue evidence="1">Muscle</tissue>
    </source>
</reference>
<dbReference type="EMBL" id="JAHRIN010069091">
    <property type="protein sequence ID" value="MEQ2215907.1"/>
    <property type="molecule type" value="Genomic_DNA"/>
</dbReference>
<evidence type="ECO:0000313" key="1">
    <source>
        <dbReference type="EMBL" id="MEQ2215907.1"/>
    </source>
</evidence>
<accession>A0ABV0S7N6</accession>